<gene>
    <name evidence="1" type="ORF">Bhyg_05661</name>
</gene>
<evidence type="ECO:0000313" key="1">
    <source>
        <dbReference type="EMBL" id="KAJ6640729.1"/>
    </source>
</evidence>
<evidence type="ECO:0008006" key="3">
    <source>
        <dbReference type="Google" id="ProtNLM"/>
    </source>
</evidence>
<evidence type="ECO:0000313" key="2">
    <source>
        <dbReference type="Proteomes" id="UP001151699"/>
    </source>
</evidence>
<proteinExistence type="predicted"/>
<accession>A0A9Q0MZA0</accession>
<protein>
    <recommendedName>
        <fullName evidence="3">C2 domain-containing protein</fullName>
    </recommendedName>
</protein>
<dbReference type="EMBL" id="WJQU01000002">
    <property type="protein sequence ID" value="KAJ6640729.1"/>
    <property type="molecule type" value="Genomic_DNA"/>
</dbReference>
<dbReference type="InterPro" id="IPR035892">
    <property type="entry name" value="C2_domain_sf"/>
</dbReference>
<comment type="caution">
    <text evidence="1">The sequence shown here is derived from an EMBL/GenBank/DDBJ whole genome shotgun (WGS) entry which is preliminary data.</text>
</comment>
<name>A0A9Q0MZA0_9DIPT</name>
<dbReference type="SUPFAM" id="SSF49562">
    <property type="entry name" value="C2 domain (Calcium/lipid-binding domain, CaLB)"/>
    <property type="match status" value="1"/>
</dbReference>
<dbReference type="AlphaFoldDB" id="A0A9Q0MZA0"/>
<feature type="non-terminal residue" evidence="1">
    <location>
        <position position="1"/>
    </location>
</feature>
<organism evidence="1 2">
    <name type="scientific">Pseudolycoriella hygida</name>
    <dbReference type="NCBI Taxonomy" id="35572"/>
    <lineage>
        <taxon>Eukaryota</taxon>
        <taxon>Metazoa</taxon>
        <taxon>Ecdysozoa</taxon>
        <taxon>Arthropoda</taxon>
        <taxon>Hexapoda</taxon>
        <taxon>Insecta</taxon>
        <taxon>Pterygota</taxon>
        <taxon>Neoptera</taxon>
        <taxon>Endopterygota</taxon>
        <taxon>Diptera</taxon>
        <taxon>Nematocera</taxon>
        <taxon>Sciaroidea</taxon>
        <taxon>Sciaridae</taxon>
        <taxon>Pseudolycoriella</taxon>
    </lineage>
</organism>
<keyword evidence="2" id="KW-1185">Reference proteome</keyword>
<dbReference type="Proteomes" id="UP001151699">
    <property type="component" value="Chromosome B"/>
</dbReference>
<sequence length="99" mass="11285">MAGRYLRRVTVSPEAESGMTDKIIVTINDGDQYMGRTSTITNNRYPRWEENFLATDVTMDSRKSISMAEIVSSNNLGKEVEVNVCSTVECEIFIEVWWP</sequence>
<reference evidence="1" key="1">
    <citation type="submission" date="2022-07" db="EMBL/GenBank/DDBJ databases">
        <authorList>
            <person name="Trinca V."/>
            <person name="Uliana J.V.C."/>
            <person name="Torres T.T."/>
            <person name="Ward R.J."/>
            <person name="Monesi N."/>
        </authorList>
    </citation>
    <scope>NUCLEOTIDE SEQUENCE</scope>
    <source>
        <strain evidence="1">HSMRA1968</strain>
        <tissue evidence="1">Whole embryos</tissue>
    </source>
</reference>